<comment type="caution">
    <text evidence="2">The sequence shown here is derived from an EMBL/GenBank/DDBJ whole genome shotgun (WGS) entry which is preliminary data.</text>
</comment>
<reference evidence="2" key="2">
    <citation type="journal article" date="2023" name="Proc. Natl. Acad. Sci. U.S.A.">
        <title>A global phylogenomic analysis of the shiitake genus Lentinula.</title>
        <authorList>
            <person name="Sierra-Patev S."/>
            <person name="Min B."/>
            <person name="Naranjo-Ortiz M."/>
            <person name="Looney B."/>
            <person name="Konkel Z."/>
            <person name="Slot J.C."/>
            <person name="Sakamoto Y."/>
            <person name="Steenwyk J.L."/>
            <person name="Rokas A."/>
            <person name="Carro J."/>
            <person name="Camarero S."/>
            <person name="Ferreira P."/>
            <person name="Molpeceres G."/>
            <person name="Ruiz-Duenas F.J."/>
            <person name="Serrano A."/>
            <person name="Henrissat B."/>
            <person name="Drula E."/>
            <person name="Hughes K.W."/>
            <person name="Mata J.L."/>
            <person name="Ishikawa N.K."/>
            <person name="Vargas-Isla R."/>
            <person name="Ushijima S."/>
            <person name="Smith C.A."/>
            <person name="Donoghue J."/>
            <person name="Ahrendt S."/>
            <person name="Andreopoulos W."/>
            <person name="He G."/>
            <person name="LaButti K."/>
            <person name="Lipzen A."/>
            <person name="Ng V."/>
            <person name="Riley R."/>
            <person name="Sandor L."/>
            <person name="Barry K."/>
            <person name="Martinez A.T."/>
            <person name="Xiao Y."/>
            <person name="Gibbons J.G."/>
            <person name="Terashima K."/>
            <person name="Grigoriev I.V."/>
            <person name="Hibbett D."/>
        </authorList>
    </citation>
    <scope>NUCLEOTIDE SEQUENCE</scope>
    <source>
        <strain evidence="2">Sp2 HRB7682 ss15</strain>
    </source>
</reference>
<feature type="chain" id="PRO_5040817144" description="Metalloprotease" evidence="1">
    <location>
        <begin position="22"/>
        <end position="301"/>
    </location>
</feature>
<accession>A0A9W9DSX8</accession>
<dbReference type="Gene3D" id="3.40.390.10">
    <property type="entry name" value="Collagenase (Catalytic Domain)"/>
    <property type="match status" value="1"/>
</dbReference>
<dbReference type="InterPro" id="IPR024079">
    <property type="entry name" value="MetalloPept_cat_dom_sf"/>
</dbReference>
<evidence type="ECO:0000313" key="3">
    <source>
        <dbReference type="Proteomes" id="UP001150238"/>
    </source>
</evidence>
<keyword evidence="1" id="KW-0732">Signal</keyword>
<feature type="signal peptide" evidence="1">
    <location>
        <begin position="1"/>
        <end position="21"/>
    </location>
</feature>
<reference evidence="2" key="1">
    <citation type="submission" date="2022-08" db="EMBL/GenBank/DDBJ databases">
        <authorList>
            <consortium name="DOE Joint Genome Institute"/>
            <person name="Min B."/>
            <person name="Riley R."/>
            <person name="Sierra-Patev S."/>
            <person name="Naranjo-Ortiz M."/>
            <person name="Looney B."/>
            <person name="Konkel Z."/>
            <person name="Slot J.C."/>
            <person name="Sakamoto Y."/>
            <person name="Steenwyk J.L."/>
            <person name="Rokas A."/>
            <person name="Carro J."/>
            <person name="Camarero S."/>
            <person name="Ferreira P."/>
            <person name="Molpeceres G."/>
            <person name="Ruiz-Duenas F.J."/>
            <person name="Serrano A."/>
            <person name="Henrissat B."/>
            <person name="Drula E."/>
            <person name="Hughes K.W."/>
            <person name="Mata J.L."/>
            <person name="Ishikawa N.K."/>
            <person name="Vargas-Isla R."/>
            <person name="Ushijima S."/>
            <person name="Smith C.A."/>
            <person name="Ahrendt S."/>
            <person name="Andreopoulos W."/>
            <person name="He G."/>
            <person name="Labutti K."/>
            <person name="Lipzen A."/>
            <person name="Ng V."/>
            <person name="Sandor L."/>
            <person name="Barry K."/>
            <person name="Martinez A.T."/>
            <person name="Xiao Y."/>
            <person name="Gibbons J.G."/>
            <person name="Terashima K."/>
            <person name="Hibbett D.S."/>
            <person name="Grigoriev I.V."/>
        </authorList>
    </citation>
    <scope>NUCLEOTIDE SEQUENCE</scope>
    <source>
        <strain evidence="2">Sp2 HRB7682 ss15</strain>
    </source>
</reference>
<name>A0A9W9DSX8_9AGAR</name>
<evidence type="ECO:0008006" key="4">
    <source>
        <dbReference type="Google" id="ProtNLM"/>
    </source>
</evidence>
<protein>
    <recommendedName>
        <fullName evidence="4">Metalloprotease</fullName>
    </recommendedName>
</protein>
<evidence type="ECO:0000256" key="1">
    <source>
        <dbReference type="SAM" id="SignalP"/>
    </source>
</evidence>
<gene>
    <name evidence="2" type="ORF">C8J55DRAFT_510892</name>
</gene>
<proteinExistence type="predicted"/>
<dbReference type="Proteomes" id="UP001150238">
    <property type="component" value="Unassembled WGS sequence"/>
</dbReference>
<evidence type="ECO:0000313" key="2">
    <source>
        <dbReference type="EMBL" id="KAJ4482888.1"/>
    </source>
</evidence>
<dbReference type="AlphaFoldDB" id="A0A9W9DSX8"/>
<dbReference type="EMBL" id="JANVFS010000013">
    <property type="protein sequence ID" value="KAJ4482888.1"/>
    <property type="molecule type" value="Genomic_DNA"/>
</dbReference>
<organism evidence="2 3">
    <name type="scientific">Lentinula lateritia</name>
    <dbReference type="NCBI Taxonomy" id="40482"/>
    <lineage>
        <taxon>Eukaryota</taxon>
        <taxon>Fungi</taxon>
        <taxon>Dikarya</taxon>
        <taxon>Basidiomycota</taxon>
        <taxon>Agaricomycotina</taxon>
        <taxon>Agaricomycetes</taxon>
        <taxon>Agaricomycetidae</taxon>
        <taxon>Agaricales</taxon>
        <taxon>Marasmiineae</taxon>
        <taxon>Omphalotaceae</taxon>
        <taxon>Lentinula</taxon>
    </lineage>
</organism>
<sequence>MVFAPVYIGIVLSTLLSSVQATPIESRALKSFQILSDETDKAYGCTKEQYLAVHDALVTATEHVNRATAYLSQDGKENSQVLARLWNYRHGASNPVTRAVVDSLIKDRFEPVTLFTSSTLKVVSNFKEVEQGPDSLLLYCPQVDNKPDNGINRCTGDIAVNTNFKDYNNPFPFNHIELCPGFFNKALTIDAARDKFFPGLDPKQWEDTTQLKDELLIEQGAVLVHEAQHSLAIFEKNILVKDPGQTIKECAQLGYKPQRQSPENIALIAFWSRVKWDSEPHLQLTMVDQSGKEQFTGIEGW</sequence>
<dbReference type="GO" id="GO:0008237">
    <property type="term" value="F:metallopeptidase activity"/>
    <property type="evidence" value="ECO:0007669"/>
    <property type="project" value="InterPro"/>
</dbReference>